<gene>
    <name evidence="2" type="ORF">ISP11_04865</name>
</gene>
<evidence type="ECO:0000313" key="3">
    <source>
        <dbReference type="Proteomes" id="UP000628560"/>
    </source>
</evidence>
<evidence type="ECO:0000313" key="2">
    <source>
        <dbReference type="EMBL" id="MBF4177190.1"/>
    </source>
</evidence>
<organism evidence="2 3">
    <name type="scientific">Lelliottia nimipressuralis</name>
    <dbReference type="NCBI Taxonomy" id="69220"/>
    <lineage>
        <taxon>Bacteria</taxon>
        <taxon>Pseudomonadati</taxon>
        <taxon>Pseudomonadota</taxon>
        <taxon>Gammaproteobacteria</taxon>
        <taxon>Enterobacterales</taxon>
        <taxon>Enterobacteriaceae</taxon>
        <taxon>Lelliottia</taxon>
    </lineage>
</organism>
<evidence type="ECO:0000259" key="1">
    <source>
        <dbReference type="PROSITE" id="PS51186"/>
    </source>
</evidence>
<dbReference type="Gene3D" id="3.40.630.30">
    <property type="match status" value="1"/>
</dbReference>
<protein>
    <submittedName>
        <fullName evidence="2">GNAT family N-acetyltransferase</fullName>
    </submittedName>
</protein>
<dbReference type="RefSeq" id="WP_194512524.1">
    <property type="nucleotide sequence ID" value="NZ_JADIXP010000002.1"/>
</dbReference>
<feature type="domain" description="N-acetyltransferase" evidence="1">
    <location>
        <begin position="2"/>
        <end position="154"/>
    </location>
</feature>
<accession>A0ABD4K6H2</accession>
<comment type="caution">
    <text evidence="2">The sequence shown here is derived from an EMBL/GenBank/DDBJ whole genome shotgun (WGS) entry which is preliminary data.</text>
</comment>
<dbReference type="PROSITE" id="PS51186">
    <property type="entry name" value="GNAT"/>
    <property type="match status" value="1"/>
</dbReference>
<dbReference type="InterPro" id="IPR000182">
    <property type="entry name" value="GNAT_dom"/>
</dbReference>
<name>A0ABD4K6H2_9ENTR</name>
<dbReference type="AlphaFoldDB" id="A0ABD4K6H2"/>
<reference evidence="2 3" key="1">
    <citation type="submission" date="2020-11" db="EMBL/GenBank/DDBJ databases">
        <title>Identification of Lelliottia nimipressuralis from Wound Infection by Whole Genome-Based Bacterial Identification.</title>
        <authorList>
            <person name="Navarathna D.H."/>
            <person name="Choi H."/>
            <person name="Jinadatha C."/>
            <person name="Chatterjee P."/>
            <person name="Hwang M."/>
        </authorList>
    </citation>
    <scope>NUCLEOTIDE SEQUENCE [LARGE SCALE GENOMIC DNA]</scope>
    <source>
        <strain evidence="2 3">DN2020</strain>
    </source>
</reference>
<dbReference type="SUPFAM" id="SSF55729">
    <property type="entry name" value="Acyl-CoA N-acyltransferases (Nat)"/>
    <property type="match status" value="1"/>
</dbReference>
<dbReference type="InterPro" id="IPR016181">
    <property type="entry name" value="Acyl_CoA_acyltransferase"/>
</dbReference>
<dbReference type="Pfam" id="PF00583">
    <property type="entry name" value="Acetyltransf_1"/>
    <property type="match status" value="1"/>
</dbReference>
<dbReference type="CDD" id="cd04301">
    <property type="entry name" value="NAT_SF"/>
    <property type="match status" value="1"/>
</dbReference>
<sequence length="154" mass="17212">MITFRAMTEDEYPAYLEYFVQDYANEIESNYRVSQPDSLARAKQELSALLPEGVNTAGQVLLCIIAQSAHVGYLWYKTDPVMRTAFIYDFHILTPCQGMGLGKQSLAAFEAYLRIEGIKEIKLRVAGDNARAQHIYEASGFGVTGINMSKSITN</sequence>
<proteinExistence type="predicted"/>
<dbReference type="EMBL" id="JADIXP010000002">
    <property type="protein sequence ID" value="MBF4177190.1"/>
    <property type="molecule type" value="Genomic_DNA"/>
</dbReference>
<dbReference type="Proteomes" id="UP000628560">
    <property type="component" value="Unassembled WGS sequence"/>
</dbReference>